<accession>A0A0G0JVU0</accession>
<keyword evidence="1" id="KW-0472">Membrane</keyword>
<protein>
    <submittedName>
        <fullName evidence="2">Uncharacterized protein</fullName>
    </submittedName>
</protein>
<sequence>MKKIQLRKQMLLRILNLFVISSMILSLSAFVSVNEVVAAGNLIKEGSFENLINTHWGTWKDESSSRTYELYRAYDAPFGYGSYSAAIDAKGAPQDAFTAVMSSNNVTNKFAVNSAKKYLLIFYARATANMDLIAYLQKADTHDAISGFYAKPITDKWQKHVVNVSPTASADALLAFVYGNMPANATLYLDGIQLVESDNNISTTEVKGFVGETKLVNISNIGNYSDSDIEIELPYFDKLTNNLSSIKNKPSRVTSSGVYFQIQEGTYSGLGKVYINLNYIGSFDYNVQTKISAIHPELVRVGEDVVVTGSGFMPLEKNSTSLVVNTINSEGKVSLTWVKPETMDSSLKQMSFKLPAGTVAGGMYVQTSFFDAAGLEKINKSNSITYKIKPVVTATEWSQRGYEHVGDNLTIYGKGLGTAPSVNFYDSAGNKLETKKAKIVSVGELEKIEVVTTKKSNSFDITIISNGVESDRSEFLAFLAKPKILTVMSSRNRTVYTGSEKIAAAKIGEEITINGEGFKAADGIVNVEFQGNNKRINVRLSAENITREGTTLKVAVPVGAQNGYFNVKVNGQDSNYIALEIIPTVIAVSPNPVVPGADIRISANGVSDNLELCRVNFKLSNTDEISVAPYAIDLSGDTATVYVKAPMAISNSNTKVVLQYDRWSDDGTSVLNVRPHVDSASINMENKVLSIKGYGFSINPKENVITYKYNDETKTVITPNVRTLGVYPTEEGQEIRIQILDGYRYGFVSVQVGEFVSNEVGFGETLVSNIARRVEFVKSENKVMGVLYISGYNFGPKGKVMIGSREAATHYRSNFFIIAVIDKAYINDNPVVVTRE</sequence>
<dbReference type="Proteomes" id="UP000034022">
    <property type="component" value="Unassembled WGS sequence"/>
</dbReference>
<dbReference type="InterPro" id="IPR013783">
    <property type="entry name" value="Ig-like_fold"/>
</dbReference>
<name>A0A0G0JVU0_9BACT</name>
<evidence type="ECO:0000256" key="1">
    <source>
        <dbReference type="SAM" id="Phobius"/>
    </source>
</evidence>
<dbReference type="AlphaFoldDB" id="A0A0G0JVU0"/>
<comment type="caution">
    <text evidence="2">The sequence shown here is derived from an EMBL/GenBank/DDBJ whole genome shotgun (WGS) entry which is preliminary data.</text>
</comment>
<proteinExistence type="predicted"/>
<dbReference type="SUPFAM" id="SSF49785">
    <property type="entry name" value="Galactose-binding domain-like"/>
    <property type="match status" value="1"/>
</dbReference>
<dbReference type="Gene3D" id="2.60.120.260">
    <property type="entry name" value="Galactose-binding domain-like"/>
    <property type="match status" value="1"/>
</dbReference>
<dbReference type="Gene3D" id="2.60.40.10">
    <property type="entry name" value="Immunoglobulins"/>
    <property type="match status" value="1"/>
</dbReference>
<reference evidence="2" key="1">
    <citation type="journal article" date="2015" name="Nature">
        <title>rRNA introns, odd ribosomes, and small enigmatic genomes across a large radiation of phyla.</title>
        <authorList>
            <person name="Brown C.T."/>
            <person name="Hug L.A."/>
            <person name="Thomas B.C."/>
            <person name="Sharon I."/>
            <person name="Castelle C.J."/>
            <person name="Singh A."/>
            <person name="Wilkins M.J."/>
            <person name="Williams K.H."/>
            <person name="Banfield J.F."/>
        </authorList>
    </citation>
    <scope>NUCLEOTIDE SEQUENCE [LARGE SCALE GENOMIC DNA]</scope>
</reference>
<evidence type="ECO:0000313" key="2">
    <source>
        <dbReference type="EMBL" id="KKQ70722.1"/>
    </source>
</evidence>
<organism evidence="2 3">
    <name type="scientific">Candidatus Falkowbacteria bacterium GW2011_GWE1_38_31</name>
    <dbReference type="NCBI Taxonomy" id="1618638"/>
    <lineage>
        <taxon>Bacteria</taxon>
        <taxon>Candidatus Falkowiibacteriota</taxon>
    </lineage>
</organism>
<evidence type="ECO:0000313" key="3">
    <source>
        <dbReference type="Proteomes" id="UP000034022"/>
    </source>
</evidence>
<dbReference type="InterPro" id="IPR008979">
    <property type="entry name" value="Galactose-bd-like_sf"/>
</dbReference>
<feature type="transmembrane region" description="Helical" evidence="1">
    <location>
        <begin position="12"/>
        <end position="33"/>
    </location>
</feature>
<keyword evidence="1" id="KW-0812">Transmembrane</keyword>
<dbReference type="EMBL" id="LBUU01000003">
    <property type="protein sequence ID" value="KKQ70722.1"/>
    <property type="molecule type" value="Genomic_DNA"/>
</dbReference>
<keyword evidence="1" id="KW-1133">Transmembrane helix</keyword>
<gene>
    <name evidence="2" type="ORF">US91_C0003G0052</name>
</gene>